<dbReference type="EMBL" id="JALNTZ010000007">
    <property type="protein sequence ID" value="KAJ3644864.1"/>
    <property type="molecule type" value="Genomic_DNA"/>
</dbReference>
<evidence type="ECO:0000256" key="1">
    <source>
        <dbReference type="SAM" id="SignalP"/>
    </source>
</evidence>
<evidence type="ECO:0000313" key="2">
    <source>
        <dbReference type="EMBL" id="KAJ3644864.1"/>
    </source>
</evidence>
<keyword evidence="1" id="KW-0732">Signal</keyword>
<name>A0AA38I173_9CUCU</name>
<gene>
    <name evidence="2" type="ORF">Zmor_022565</name>
</gene>
<feature type="signal peptide" evidence="1">
    <location>
        <begin position="1"/>
        <end position="20"/>
    </location>
</feature>
<protein>
    <submittedName>
        <fullName evidence="2">Uncharacterized protein</fullName>
    </submittedName>
</protein>
<keyword evidence="3" id="KW-1185">Reference proteome</keyword>
<evidence type="ECO:0000313" key="3">
    <source>
        <dbReference type="Proteomes" id="UP001168821"/>
    </source>
</evidence>
<sequence>MNCFLLVCCALIINSDVVCSGAQSGPIGPITIYEIKNCDPDVNKIEYEMKLNEDDDGTKSVDFSFKLAEDYGEELNLTIVVDQYSNNDWQKDIYDQEFSFLKFMNDKLPKLLENFSNAVSPKIDDPTVFPAGEYKLTGYKEDYHNIEQDHIIYGRLRVTFSFTKNDEELACITAEVQADEP</sequence>
<dbReference type="Proteomes" id="UP001168821">
    <property type="component" value="Unassembled WGS sequence"/>
</dbReference>
<organism evidence="2 3">
    <name type="scientific">Zophobas morio</name>
    <dbReference type="NCBI Taxonomy" id="2755281"/>
    <lineage>
        <taxon>Eukaryota</taxon>
        <taxon>Metazoa</taxon>
        <taxon>Ecdysozoa</taxon>
        <taxon>Arthropoda</taxon>
        <taxon>Hexapoda</taxon>
        <taxon>Insecta</taxon>
        <taxon>Pterygota</taxon>
        <taxon>Neoptera</taxon>
        <taxon>Endopterygota</taxon>
        <taxon>Coleoptera</taxon>
        <taxon>Polyphaga</taxon>
        <taxon>Cucujiformia</taxon>
        <taxon>Tenebrionidae</taxon>
        <taxon>Zophobas</taxon>
    </lineage>
</organism>
<reference evidence="2" key="1">
    <citation type="journal article" date="2023" name="G3 (Bethesda)">
        <title>Whole genome assemblies of Zophobas morio and Tenebrio molitor.</title>
        <authorList>
            <person name="Kaur S."/>
            <person name="Stinson S.A."/>
            <person name="diCenzo G.C."/>
        </authorList>
    </citation>
    <scope>NUCLEOTIDE SEQUENCE</scope>
    <source>
        <strain evidence="2">QUZm001</strain>
    </source>
</reference>
<comment type="caution">
    <text evidence="2">The sequence shown here is derived from an EMBL/GenBank/DDBJ whole genome shotgun (WGS) entry which is preliminary data.</text>
</comment>
<accession>A0AA38I173</accession>
<feature type="chain" id="PRO_5041416591" evidence="1">
    <location>
        <begin position="21"/>
        <end position="181"/>
    </location>
</feature>
<dbReference type="AlphaFoldDB" id="A0AA38I173"/>
<proteinExistence type="predicted"/>